<dbReference type="Proteomes" id="UP000027195">
    <property type="component" value="Unassembled WGS sequence"/>
</dbReference>
<dbReference type="SMART" id="SM00355">
    <property type="entry name" value="ZnF_C2H2"/>
    <property type="match status" value="2"/>
</dbReference>
<dbReference type="SUPFAM" id="SSF57667">
    <property type="entry name" value="beta-beta-alpha zinc fingers"/>
    <property type="match status" value="1"/>
</dbReference>
<keyword evidence="1" id="KW-0862">Zinc</keyword>
<sequence length="249" mass="26861">MPKNPKAQPQCPKCEKPFKNPSRLARHDNDVHTKCITYSCKKCPHIATQKSNMEVHQRVHRPSGKKALGIATAKDALPAPSAANEVAGGFGQQWADMPPVLYTPANPSIDIQLPLDAPHQVGDARNPAQTEEIPLYTDYTFSGFCSPSLESGTPTSIHSDFGAPFDSGYPRSALSENEPAHPIGYGCLFPPQHLSGIDSGAHTFTPYGELPLLSQTPDTARFFGPFNASAPSQPLLNSLIGGAWHPRLM</sequence>
<feature type="domain" description="C2H2-type" evidence="3">
    <location>
        <begin position="9"/>
        <end position="33"/>
    </location>
</feature>
<dbReference type="GO" id="GO:0008270">
    <property type="term" value="F:zinc ion binding"/>
    <property type="evidence" value="ECO:0007669"/>
    <property type="project" value="UniProtKB-KW"/>
</dbReference>
<evidence type="ECO:0000256" key="1">
    <source>
        <dbReference type="PROSITE-ProRule" id="PRU00042"/>
    </source>
</evidence>
<dbReference type="InParanoid" id="A0A067MYM8"/>
<dbReference type="PROSITE" id="PS00028">
    <property type="entry name" value="ZINC_FINGER_C2H2_1"/>
    <property type="match status" value="1"/>
</dbReference>
<evidence type="ECO:0000256" key="2">
    <source>
        <dbReference type="SAM" id="MobiDB-lite"/>
    </source>
</evidence>
<organism evidence="4 5">
    <name type="scientific">Botryobasidium botryosum (strain FD-172 SS1)</name>
    <dbReference type="NCBI Taxonomy" id="930990"/>
    <lineage>
        <taxon>Eukaryota</taxon>
        <taxon>Fungi</taxon>
        <taxon>Dikarya</taxon>
        <taxon>Basidiomycota</taxon>
        <taxon>Agaricomycotina</taxon>
        <taxon>Agaricomycetes</taxon>
        <taxon>Cantharellales</taxon>
        <taxon>Botryobasidiaceae</taxon>
        <taxon>Botryobasidium</taxon>
    </lineage>
</organism>
<proteinExistence type="predicted"/>
<dbReference type="Pfam" id="PF00096">
    <property type="entry name" value="zf-C2H2"/>
    <property type="match status" value="2"/>
</dbReference>
<dbReference type="HOGENOM" id="CLU_076633_0_0_1"/>
<dbReference type="InterPro" id="IPR036236">
    <property type="entry name" value="Znf_C2H2_sf"/>
</dbReference>
<dbReference type="PROSITE" id="PS50157">
    <property type="entry name" value="ZINC_FINGER_C2H2_2"/>
    <property type="match status" value="2"/>
</dbReference>
<dbReference type="InterPro" id="IPR013087">
    <property type="entry name" value="Znf_C2H2_type"/>
</dbReference>
<dbReference type="Gene3D" id="3.30.160.60">
    <property type="entry name" value="Classic Zinc Finger"/>
    <property type="match status" value="1"/>
</dbReference>
<dbReference type="EMBL" id="KL198025">
    <property type="protein sequence ID" value="KDQ17007.1"/>
    <property type="molecule type" value="Genomic_DNA"/>
</dbReference>
<name>A0A067MYM8_BOTB1</name>
<accession>A0A067MYM8</accession>
<feature type="region of interest" description="Disordered" evidence="2">
    <location>
        <begin position="1"/>
        <end position="25"/>
    </location>
</feature>
<gene>
    <name evidence="4" type="ORF">BOTBODRAFT_43141</name>
</gene>
<keyword evidence="1" id="KW-0863">Zinc-finger</keyword>
<protein>
    <recommendedName>
        <fullName evidence="3">C2H2-type domain-containing protein</fullName>
    </recommendedName>
</protein>
<keyword evidence="5" id="KW-1185">Reference proteome</keyword>
<feature type="domain" description="C2H2-type" evidence="3">
    <location>
        <begin position="38"/>
        <end position="65"/>
    </location>
</feature>
<evidence type="ECO:0000313" key="4">
    <source>
        <dbReference type="EMBL" id="KDQ17007.1"/>
    </source>
</evidence>
<keyword evidence="1" id="KW-0479">Metal-binding</keyword>
<reference evidence="5" key="1">
    <citation type="journal article" date="2014" name="Proc. Natl. Acad. Sci. U.S.A.">
        <title>Extensive sampling of basidiomycete genomes demonstrates inadequacy of the white-rot/brown-rot paradigm for wood decay fungi.</title>
        <authorList>
            <person name="Riley R."/>
            <person name="Salamov A.A."/>
            <person name="Brown D.W."/>
            <person name="Nagy L.G."/>
            <person name="Floudas D."/>
            <person name="Held B.W."/>
            <person name="Levasseur A."/>
            <person name="Lombard V."/>
            <person name="Morin E."/>
            <person name="Otillar R."/>
            <person name="Lindquist E.A."/>
            <person name="Sun H."/>
            <person name="LaButti K.M."/>
            <person name="Schmutz J."/>
            <person name="Jabbour D."/>
            <person name="Luo H."/>
            <person name="Baker S.E."/>
            <person name="Pisabarro A.G."/>
            <person name="Walton J.D."/>
            <person name="Blanchette R.A."/>
            <person name="Henrissat B."/>
            <person name="Martin F."/>
            <person name="Cullen D."/>
            <person name="Hibbett D.S."/>
            <person name="Grigoriev I.V."/>
        </authorList>
    </citation>
    <scope>NUCLEOTIDE SEQUENCE [LARGE SCALE GENOMIC DNA]</scope>
    <source>
        <strain evidence="5">FD-172 SS1</strain>
    </source>
</reference>
<dbReference type="OrthoDB" id="6077919at2759"/>
<evidence type="ECO:0000259" key="3">
    <source>
        <dbReference type="PROSITE" id="PS50157"/>
    </source>
</evidence>
<evidence type="ECO:0000313" key="5">
    <source>
        <dbReference type="Proteomes" id="UP000027195"/>
    </source>
</evidence>
<dbReference type="AlphaFoldDB" id="A0A067MYM8"/>